<keyword evidence="1 2" id="KW-0732">Signal</keyword>
<dbReference type="eggNOG" id="COG1388">
    <property type="taxonomic scope" value="Bacteria"/>
</dbReference>
<gene>
    <name evidence="4" type="ordered locus">Halha_1635</name>
</gene>
<dbReference type="EMBL" id="CP003359">
    <property type="protein sequence ID" value="AGB41573.1"/>
    <property type="molecule type" value="Genomic_DNA"/>
</dbReference>
<dbReference type="InterPro" id="IPR011055">
    <property type="entry name" value="Dup_hybrid_motif"/>
</dbReference>
<dbReference type="InterPro" id="IPR036365">
    <property type="entry name" value="PGBD-like_sf"/>
</dbReference>
<dbReference type="Gene3D" id="2.70.70.10">
    <property type="entry name" value="Glucose Permease (Domain IIA)"/>
    <property type="match status" value="1"/>
</dbReference>
<dbReference type="InterPro" id="IPR036779">
    <property type="entry name" value="LysM_dom_sf"/>
</dbReference>
<evidence type="ECO:0000259" key="3">
    <source>
        <dbReference type="PROSITE" id="PS51782"/>
    </source>
</evidence>
<dbReference type="InterPro" id="IPR016047">
    <property type="entry name" value="M23ase_b-sheet_dom"/>
</dbReference>
<dbReference type="PANTHER" id="PTHR21666:SF289">
    <property type="entry name" value="L-ALA--D-GLU ENDOPEPTIDASE"/>
    <property type="match status" value="1"/>
</dbReference>
<dbReference type="Proteomes" id="UP000010880">
    <property type="component" value="Chromosome"/>
</dbReference>
<dbReference type="SUPFAM" id="SSF47090">
    <property type="entry name" value="PGBD-like"/>
    <property type="match status" value="1"/>
</dbReference>
<evidence type="ECO:0000313" key="5">
    <source>
        <dbReference type="Proteomes" id="UP000010880"/>
    </source>
</evidence>
<dbReference type="RefSeq" id="WP_015327289.1">
    <property type="nucleotide sequence ID" value="NC_019978.1"/>
</dbReference>
<keyword evidence="5" id="KW-1185">Reference proteome</keyword>
<dbReference type="eggNOG" id="COG3409">
    <property type="taxonomic scope" value="Bacteria"/>
</dbReference>
<reference evidence="5" key="1">
    <citation type="submission" date="2012-02" db="EMBL/GenBank/DDBJ databases">
        <title>The complete genome of Halobacteroides halobius DSM 5150.</title>
        <authorList>
            <person name="Lucas S."/>
            <person name="Copeland A."/>
            <person name="Lapidus A."/>
            <person name="Glavina del Rio T."/>
            <person name="Dalin E."/>
            <person name="Tice H."/>
            <person name="Bruce D."/>
            <person name="Goodwin L."/>
            <person name="Pitluck S."/>
            <person name="Peters L."/>
            <person name="Mikhailova N."/>
            <person name="Gu W."/>
            <person name="Kyrpides N."/>
            <person name="Mavromatis K."/>
            <person name="Ivanova N."/>
            <person name="Brettin T."/>
            <person name="Detter J.C."/>
            <person name="Han C."/>
            <person name="Larimer F."/>
            <person name="Land M."/>
            <person name="Hauser L."/>
            <person name="Markowitz V."/>
            <person name="Cheng J.-F."/>
            <person name="Hugenholtz P."/>
            <person name="Woyke T."/>
            <person name="Wu D."/>
            <person name="Tindall B."/>
            <person name="Pomrenke H."/>
            <person name="Brambilla E."/>
            <person name="Klenk H.-P."/>
            <person name="Eisen J.A."/>
        </authorList>
    </citation>
    <scope>NUCLEOTIDE SEQUENCE [LARGE SCALE GENOMIC DNA]</scope>
    <source>
        <strain evidence="5">ATCC 35273 / DSM 5150 / MD-1</strain>
    </source>
</reference>
<evidence type="ECO:0000256" key="1">
    <source>
        <dbReference type="ARBA" id="ARBA00022729"/>
    </source>
</evidence>
<organism evidence="4 5">
    <name type="scientific">Halobacteroides halobius (strain ATCC 35273 / DSM 5150 / MD-1)</name>
    <dbReference type="NCBI Taxonomy" id="748449"/>
    <lineage>
        <taxon>Bacteria</taxon>
        <taxon>Bacillati</taxon>
        <taxon>Bacillota</taxon>
        <taxon>Clostridia</taxon>
        <taxon>Halanaerobiales</taxon>
        <taxon>Halobacteroidaceae</taxon>
        <taxon>Halobacteroides</taxon>
    </lineage>
</organism>
<dbReference type="STRING" id="748449.Halha_1635"/>
<feature type="domain" description="LysM" evidence="3">
    <location>
        <begin position="158"/>
        <end position="201"/>
    </location>
</feature>
<dbReference type="SUPFAM" id="SSF51261">
    <property type="entry name" value="Duplicated hybrid motif"/>
    <property type="match status" value="1"/>
</dbReference>
<dbReference type="PANTHER" id="PTHR21666">
    <property type="entry name" value="PEPTIDASE-RELATED"/>
    <property type="match status" value="1"/>
</dbReference>
<dbReference type="Gene3D" id="3.10.350.10">
    <property type="entry name" value="LysM domain"/>
    <property type="match status" value="2"/>
</dbReference>
<dbReference type="SMART" id="SM00257">
    <property type="entry name" value="LysM"/>
    <property type="match status" value="2"/>
</dbReference>
<dbReference type="GO" id="GO:0004222">
    <property type="term" value="F:metalloendopeptidase activity"/>
    <property type="evidence" value="ECO:0007669"/>
    <property type="project" value="TreeGrafter"/>
</dbReference>
<dbReference type="InterPro" id="IPR002477">
    <property type="entry name" value="Peptidoglycan-bd-like"/>
</dbReference>
<feature type="signal peptide" evidence="2">
    <location>
        <begin position="1"/>
        <end position="23"/>
    </location>
</feature>
<dbReference type="CDD" id="cd12797">
    <property type="entry name" value="M23_peptidase"/>
    <property type="match status" value="1"/>
</dbReference>
<dbReference type="InterPro" id="IPR036366">
    <property type="entry name" value="PGBDSf"/>
</dbReference>
<dbReference type="Gene3D" id="1.10.101.10">
    <property type="entry name" value="PGBD-like superfamily/PGBD"/>
    <property type="match status" value="1"/>
</dbReference>
<name>L0KBV2_HALHC</name>
<dbReference type="KEGG" id="hhl:Halha_1635"/>
<protein>
    <submittedName>
        <fullName evidence="4">Metalloendopeptidase-like membrane protein</fullName>
    </submittedName>
</protein>
<dbReference type="InterPro" id="IPR050570">
    <property type="entry name" value="Cell_wall_metabolism_enzyme"/>
</dbReference>
<dbReference type="Pfam" id="PF01476">
    <property type="entry name" value="LysM"/>
    <property type="match status" value="2"/>
</dbReference>
<evidence type="ECO:0000313" key="4">
    <source>
        <dbReference type="EMBL" id="AGB41573.1"/>
    </source>
</evidence>
<feature type="chain" id="PRO_5038987353" evidence="2">
    <location>
        <begin position="24"/>
        <end position="346"/>
    </location>
</feature>
<dbReference type="SUPFAM" id="SSF54106">
    <property type="entry name" value="LysM domain"/>
    <property type="match status" value="1"/>
</dbReference>
<dbReference type="InterPro" id="IPR018392">
    <property type="entry name" value="LysM"/>
</dbReference>
<dbReference type="CDD" id="cd00118">
    <property type="entry name" value="LysM"/>
    <property type="match status" value="2"/>
</dbReference>
<feature type="domain" description="LysM" evidence="3">
    <location>
        <begin position="98"/>
        <end position="141"/>
    </location>
</feature>
<dbReference type="AlphaFoldDB" id="L0KBV2"/>
<dbReference type="eggNOG" id="COG0739">
    <property type="taxonomic scope" value="Bacteria"/>
</dbReference>
<accession>L0KBV2</accession>
<sequence>MKKKQLAAIFILTMLICSFTIKTAEANYRILERGMYGRAVRKLQEDLVMLGKKVMIDGIFGPSTEDAIEEFQKQSGLPADGVVGEETWTELLKAVRYENYTVRAGDTLYDLAQDYGITVEVVKKANDLDSNLIRPGQELIIPKSALGGAIVTDFYKMVPYTVQSGDSLQSLAKRFHTTVRTIKRVNNLNSNRIRIGQELTMPKLVIDLSGSSKNVRAVDKDFIWPVNGRISSDYGWRTHPILQKKDFHGGIDVAVGRGTAVKAAKAGTVLHSGWIKGFGRTVTIDHGNGVVTLYAHNSELVVRAGQYVKQGEVIAKSGNTGLSTGPHLDFRILIDSEPVNPMQYLN</sequence>
<evidence type="ECO:0000256" key="2">
    <source>
        <dbReference type="SAM" id="SignalP"/>
    </source>
</evidence>
<dbReference type="HOGENOM" id="CLU_029425_7_3_9"/>
<dbReference type="PROSITE" id="PS51782">
    <property type="entry name" value="LYSM"/>
    <property type="match status" value="2"/>
</dbReference>
<dbReference type="Pfam" id="PF01471">
    <property type="entry name" value="PG_binding_1"/>
    <property type="match status" value="1"/>
</dbReference>
<dbReference type="Pfam" id="PF01551">
    <property type="entry name" value="Peptidase_M23"/>
    <property type="match status" value="1"/>
</dbReference>
<proteinExistence type="predicted"/>